<gene>
    <name evidence="2" type="ORF">HPB51_018992</name>
</gene>
<evidence type="ECO:0000259" key="1">
    <source>
        <dbReference type="Pfam" id="PF00519"/>
    </source>
</evidence>
<dbReference type="GO" id="GO:0003677">
    <property type="term" value="F:DNA binding"/>
    <property type="evidence" value="ECO:0007669"/>
    <property type="project" value="InterPro"/>
</dbReference>
<dbReference type="VEuPathDB" id="VectorBase:LOC119166847"/>
<accession>A0A9J6D6H8</accession>
<dbReference type="AlphaFoldDB" id="A0A9J6D6H8"/>
<dbReference type="Pfam" id="PF00519">
    <property type="entry name" value="PPV_E1_C"/>
    <property type="match status" value="1"/>
</dbReference>
<reference evidence="2" key="2">
    <citation type="submission" date="2021-09" db="EMBL/GenBank/DDBJ databases">
        <authorList>
            <person name="Jia N."/>
            <person name="Wang J."/>
            <person name="Shi W."/>
            <person name="Du L."/>
            <person name="Sun Y."/>
            <person name="Zhan W."/>
            <person name="Jiang J."/>
            <person name="Wang Q."/>
            <person name="Zhang B."/>
            <person name="Ji P."/>
            <person name="Sakyi L.B."/>
            <person name="Cui X."/>
            <person name="Yuan T."/>
            <person name="Jiang B."/>
            <person name="Yang W."/>
            <person name="Lam T.T.-Y."/>
            <person name="Chang Q."/>
            <person name="Ding S."/>
            <person name="Wang X."/>
            <person name="Zhu J."/>
            <person name="Ruan X."/>
            <person name="Zhao L."/>
            <person name="Wei J."/>
            <person name="Que T."/>
            <person name="Du C."/>
            <person name="Cheng J."/>
            <person name="Dai P."/>
            <person name="Han X."/>
            <person name="Huang E."/>
            <person name="Gao Y."/>
            <person name="Liu J."/>
            <person name="Shao H."/>
            <person name="Ye R."/>
            <person name="Li L."/>
            <person name="Wei W."/>
            <person name="Wang X."/>
            <person name="Wang C."/>
            <person name="Huo Q."/>
            <person name="Li W."/>
            <person name="Guo W."/>
            <person name="Chen H."/>
            <person name="Chen S."/>
            <person name="Zhou L."/>
            <person name="Zhou L."/>
            <person name="Ni X."/>
            <person name="Tian J."/>
            <person name="Zhou Y."/>
            <person name="Sheng Y."/>
            <person name="Liu T."/>
            <person name="Pan Y."/>
            <person name="Xia L."/>
            <person name="Li J."/>
            <person name="Zhao F."/>
            <person name="Cao W."/>
        </authorList>
    </citation>
    <scope>NUCLEOTIDE SEQUENCE</scope>
    <source>
        <strain evidence="2">Rmic-2018</strain>
        <tissue evidence="2">Larvae</tissue>
    </source>
</reference>
<dbReference type="GO" id="GO:0005524">
    <property type="term" value="F:ATP binding"/>
    <property type="evidence" value="ECO:0007669"/>
    <property type="project" value="InterPro"/>
</dbReference>
<comment type="caution">
    <text evidence="2">The sequence shown here is derived from an EMBL/GenBank/DDBJ whole genome shotgun (WGS) entry which is preliminary data.</text>
</comment>
<keyword evidence="3" id="KW-1185">Reference proteome</keyword>
<dbReference type="Proteomes" id="UP000821866">
    <property type="component" value="Chromosome 9"/>
</dbReference>
<dbReference type="SUPFAM" id="SSF52540">
    <property type="entry name" value="P-loop containing nucleoside triphosphate hydrolases"/>
    <property type="match status" value="1"/>
</dbReference>
<name>A0A9J6D6H8_RHIMP</name>
<dbReference type="Gene3D" id="3.40.50.300">
    <property type="entry name" value="P-loop containing nucleotide triphosphate hydrolases"/>
    <property type="match status" value="1"/>
</dbReference>
<evidence type="ECO:0000313" key="2">
    <source>
        <dbReference type="EMBL" id="KAH8009681.1"/>
    </source>
</evidence>
<proteinExistence type="predicted"/>
<dbReference type="InterPro" id="IPR001177">
    <property type="entry name" value="PPV_DNA_helicase_E1_C"/>
</dbReference>
<reference evidence="2" key="1">
    <citation type="journal article" date="2020" name="Cell">
        <title>Large-Scale Comparative Analyses of Tick Genomes Elucidate Their Genetic Diversity and Vector Capacities.</title>
        <authorList>
            <consortium name="Tick Genome and Microbiome Consortium (TIGMIC)"/>
            <person name="Jia N."/>
            <person name="Wang J."/>
            <person name="Shi W."/>
            <person name="Du L."/>
            <person name="Sun Y."/>
            <person name="Zhan W."/>
            <person name="Jiang J.F."/>
            <person name="Wang Q."/>
            <person name="Zhang B."/>
            <person name="Ji P."/>
            <person name="Bell-Sakyi L."/>
            <person name="Cui X.M."/>
            <person name="Yuan T.T."/>
            <person name="Jiang B.G."/>
            <person name="Yang W.F."/>
            <person name="Lam T.T."/>
            <person name="Chang Q.C."/>
            <person name="Ding S.J."/>
            <person name="Wang X.J."/>
            <person name="Zhu J.G."/>
            <person name="Ruan X.D."/>
            <person name="Zhao L."/>
            <person name="Wei J.T."/>
            <person name="Ye R.Z."/>
            <person name="Que T.C."/>
            <person name="Du C.H."/>
            <person name="Zhou Y.H."/>
            <person name="Cheng J.X."/>
            <person name="Dai P.F."/>
            <person name="Guo W.B."/>
            <person name="Han X.H."/>
            <person name="Huang E.J."/>
            <person name="Li L.F."/>
            <person name="Wei W."/>
            <person name="Gao Y.C."/>
            <person name="Liu J.Z."/>
            <person name="Shao H.Z."/>
            <person name="Wang X."/>
            <person name="Wang C.C."/>
            <person name="Yang T.C."/>
            <person name="Huo Q.B."/>
            <person name="Li W."/>
            <person name="Chen H.Y."/>
            <person name="Chen S.E."/>
            <person name="Zhou L.G."/>
            <person name="Ni X.B."/>
            <person name="Tian J.H."/>
            <person name="Sheng Y."/>
            <person name="Liu T."/>
            <person name="Pan Y.S."/>
            <person name="Xia L.Y."/>
            <person name="Li J."/>
            <person name="Zhao F."/>
            <person name="Cao W.C."/>
        </authorList>
    </citation>
    <scope>NUCLEOTIDE SEQUENCE</scope>
    <source>
        <strain evidence="2">Rmic-2018</strain>
    </source>
</reference>
<feature type="domain" description="DNA helicase E1 C-terminal Papillomavirus" evidence="1">
    <location>
        <begin position="113"/>
        <end position="253"/>
    </location>
</feature>
<dbReference type="EMBL" id="JABSTU010000011">
    <property type="protein sequence ID" value="KAH8009681.1"/>
    <property type="molecule type" value="Genomic_DNA"/>
</dbReference>
<organism evidence="2 3">
    <name type="scientific">Rhipicephalus microplus</name>
    <name type="common">Cattle tick</name>
    <name type="synonym">Boophilus microplus</name>
    <dbReference type="NCBI Taxonomy" id="6941"/>
    <lineage>
        <taxon>Eukaryota</taxon>
        <taxon>Metazoa</taxon>
        <taxon>Ecdysozoa</taxon>
        <taxon>Arthropoda</taxon>
        <taxon>Chelicerata</taxon>
        <taxon>Arachnida</taxon>
        <taxon>Acari</taxon>
        <taxon>Parasitiformes</taxon>
        <taxon>Ixodida</taxon>
        <taxon>Ixodoidea</taxon>
        <taxon>Ixodidae</taxon>
        <taxon>Rhipicephalinae</taxon>
        <taxon>Rhipicephalus</taxon>
        <taxon>Boophilus</taxon>
    </lineage>
</organism>
<dbReference type="GO" id="GO:0003678">
    <property type="term" value="F:DNA helicase activity"/>
    <property type="evidence" value="ECO:0007669"/>
    <property type="project" value="InterPro"/>
</dbReference>
<dbReference type="GO" id="GO:0006260">
    <property type="term" value="P:DNA replication"/>
    <property type="evidence" value="ECO:0007669"/>
    <property type="project" value="InterPro"/>
</dbReference>
<dbReference type="InterPro" id="IPR027417">
    <property type="entry name" value="P-loop_NTPase"/>
</dbReference>
<evidence type="ECO:0000313" key="3">
    <source>
        <dbReference type="Proteomes" id="UP000821866"/>
    </source>
</evidence>
<protein>
    <recommendedName>
        <fullName evidence="1">DNA helicase E1 C-terminal Papillomavirus domain-containing protein</fullName>
    </recommendedName>
</protein>
<sequence>MSGGDADKVCATKGTKCGKRAKGASEESIYDWLRENPVSQLSNLVRTPKSLANPVFRFIRLNDKSHQRAIQVFNEEMCSYSTLNFVEMYKNTQPLLDAPHGDLATFYMDVPASFDAMMERLKFQFHEVHEEVSAFVNNLYSLVEKAVTKKNCMEIVSPPSAGKNFFDPVLSFYINRGTIRNFNCYTSFPLQDTVGRRILVRNEANCESSAFDTVKKTFGGDVNLVAVKYTANQTISKTPIIVLSNNEVFPDDEAFNHHMWCYKWRACPPLRK</sequence>